<dbReference type="AlphaFoldDB" id="A0A422M2J5"/>
<dbReference type="SUPFAM" id="SSF52540">
    <property type="entry name" value="P-loop containing nucleoside triphosphate hydrolases"/>
    <property type="match status" value="1"/>
</dbReference>
<evidence type="ECO:0000313" key="6">
    <source>
        <dbReference type="Proteomes" id="UP000284716"/>
    </source>
</evidence>
<dbReference type="InterPro" id="IPR029493">
    <property type="entry name" value="RecD2-like_HHH"/>
</dbReference>
<gene>
    <name evidence="5" type="ORF">FAM18157_01531</name>
</gene>
<dbReference type="InterPro" id="IPR027417">
    <property type="entry name" value="P-loop_NTPase"/>
</dbReference>
<dbReference type="Gene3D" id="2.30.30.940">
    <property type="match status" value="1"/>
</dbReference>
<reference evidence="5 6" key="1">
    <citation type="journal article" date="2018" name="Front. Microbiol.">
        <title>Conversion of Methionine to Cysteine in Lactobacillus paracasei Depends on the Highly Mobile cysK-ctl-cysE Gene Cluster.</title>
        <authorList>
            <person name="Wuthrich D."/>
            <person name="Irmler S."/>
            <person name="Berthoud H."/>
            <person name="Guggenbuhl B."/>
            <person name="Eugster E."/>
            <person name="Bruggmann R."/>
        </authorList>
    </citation>
    <scope>NUCLEOTIDE SEQUENCE [LARGE SCALE GENOMIC DNA]</scope>
    <source>
        <strain evidence="5 6">FAM18157</strain>
    </source>
</reference>
<keyword evidence="5" id="KW-0540">Nuclease</keyword>
<keyword evidence="5" id="KW-0378">Hydrolase</keyword>
<keyword evidence="1" id="KW-0547">Nucleotide-binding</keyword>
<feature type="domain" description="UvrD-like helicase C-terminal" evidence="3">
    <location>
        <begin position="710"/>
        <end position="753"/>
    </location>
</feature>
<dbReference type="GO" id="GO:0006310">
    <property type="term" value="P:DNA recombination"/>
    <property type="evidence" value="ECO:0007669"/>
    <property type="project" value="TreeGrafter"/>
</dbReference>
<feature type="domain" description="ATP-dependent RecD2 DNA helicase-like helix-hairpin-helix" evidence="4">
    <location>
        <begin position="174"/>
        <end position="249"/>
    </location>
</feature>
<dbReference type="Pfam" id="PF13538">
    <property type="entry name" value="UvrD_C_2"/>
    <property type="match status" value="1"/>
</dbReference>
<accession>A0A422M2J5</accession>
<dbReference type="PANTHER" id="PTHR43788:SF6">
    <property type="entry name" value="DNA HELICASE B"/>
    <property type="match status" value="1"/>
</dbReference>
<dbReference type="CDD" id="cd18809">
    <property type="entry name" value="SF1_C_RecD"/>
    <property type="match status" value="1"/>
</dbReference>
<dbReference type="GO" id="GO:0009338">
    <property type="term" value="C:exodeoxyribonuclease V complex"/>
    <property type="evidence" value="ECO:0007669"/>
    <property type="project" value="TreeGrafter"/>
</dbReference>
<evidence type="ECO:0000313" key="5">
    <source>
        <dbReference type="EMBL" id="RND81211.1"/>
    </source>
</evidence>
<dbReference type="InterPro" id="IPR050534">
    <property type="entry name" value="Coronavir_polyprotein_1ab"/>
</dbReference>
<proteinExistence type="predicted"/>
<dbReference type="InterPro" id="IPR027785">
    <property type="entry name" value="UvrD-like_helicase_C"/>
</dbReference>
<name>A0A422M2J5_LACPA</name>
<dbReference type="PANTHER" id="PTHR43788">
    <property type="entry name" value="DNA2/NAM7 HELICASE FAMILY MEMBER"/>
    <property type="match status" value="1"/>
</dbReference>
<dbReference type="Pfam" id="PF14490">
    <property type="entry name" value="HHH_RecD2"/>
    <property type="match status" value="1"/>
</dbReference>
<dbReference type="GO" id="GO:0017116">
    <property type="term" value="F:single-stranded DNA helicase activity"/>
    <property type="evidence" value="ECO:0007669"/>
    <property type="project" value="TreeGrafter"/>
</dbReference>
<evidence type="ECO:0000256" key="2">
    <source>
        <dbReference type="ARBA" id="ARBA00022840"/>
    </source>
</evidence>
<comment type="caution">
    <text evidence="5">The sequence shown here is derived from an EMBL/GenBank/DDBJ whole genome shotgun (WGS) entry which is preliminary data.</text>
</comment>
<dbReference type="Proteomes" id="UP000284716">
    <property type="component" value="Unassembled WGS sequence"/>
</dbReference>
<dbReference type="GO" id="GO:0004527">
    <property type="term" value="F:exonuclease activity"/>
    <property type="evidence" value="ECO:0007669"/>
    <property type="project" value="UniProtKB-KW"/>
</dbReference>
<dbReference type="RefSeq" id="WP_123031948.1">
    <property type="nucleotide sequence ID" value="NZ_JAFEHL010000017.1"/>
</dbReference>
<dbReference type="GO" id="GO:0005524">
    <property type="term" value="F:ATP binding"/>
    <property type="evidence" value="ECO:0007669"/>
    <property type="project" value="UniProtKB-KW"/>
</dbReference>
<sequence length="860" mass="96428">MANQEQVYENVDLQVIKLLFNSDNGDYKVYAVRILNPNPALKMTLTQEATITGDMGYYNRRAIITADLVYDDAGSLRYNKPSYKLARLHFGLPKEPRRQWQLIDTLLVHQPTVRRRLHEHFADDTPILTIFSTDQVKPDSVPGIGPATIKKIATAIRGKLEIAVLANHWGKALSSMTYEKIWLAYKDANLAMQSIDANPYLLMSVAQLDFKKVDTFAKTRGIAANDPHRLTAGLQYIFRTAVLTQGLTYITITWFRQQAATLLAVREADLKMFADPQEALQYGFLLNEQYGLVTSCDMFATEGSVARIIKVAQKTAEPLMAPDELDDALDQFLDRFHLTINDQQRAAFQNVNRHGLSVLNGSAGTGKTWLTDLLVRFFYAQAKGKSVLLAPTGRAAKVLAKYTHEPAATIHAYLHLLPGEETGQFDADADWETFGDARLIVVDESSMLTTPLAYTVLKNVNFKKAHVLFVGDVFQLPPIGPGNFLKDCLDDEQVAATTLTRVYRQDSQSGVLALANRIRERLALPFGPDDDRYVSGNVALYNQRNAGRVFDAGVKAYQDALVKSGQQIDAQLLIVNKNIGATGRLRFNAELQALVNPAKNGEPEYISSYVDPITNQKHHLRLNDRVMILKNDKHVPLVDPKTWERRAVLGENGLQQTDDFGTKRWRETIVANGDTGVVAHIDTKRHFVVVQIGQQYCYYSFGSVPRDLTLAYAITVHKAQGGQADTVIAIVNGADMMLNAQSFYTALTRTQQQFIFFGDFRVLLARTKIYPIDARHDLLGSFLSSQLTVDTFSRYTFDQVLAWLDKRHAERLSTRPALEAEEVKPSEQPFAVRYAEQLDILDQIVDEVAQLPARKPARDV</sequence>
<keyword evidence="2" id="KW-0067">ATP-binding</keyword>
<protein>
    <submittedName>
        <fullName evidence="5">Exonuclease V subunit alpha</fullName>
    </submittedName>
</protein>
<organism evidence="5 6">
    <name type="scientific">Lacticaseibacillus paracasei</name>
    <name type="common">Lactobacillus paracasei</name>
    <dbReference type="NCBI Taxonomy" id="1597"/>
    <lineage>
        <taxon>Bacteria</taxon>
        <taxon>Bacillati</taxon>
        <taxon>Bacillota</taxon>
        <taxon>Bacilli</taxon>
        <taxon>Lactobacillales</taxon>
        <taxon>Lactobacillaceae</taxon>
        <taxon>Lacticaseibacillus</taxon>
    </lineage>
</organism>
<dbReference type="Gene3D" id="1.10.10.2220">
    <property type="match status" value="1"/>
</dbReference>
<evidence type="ECO:0000256" key="1">
    <source>
        <dbReference type="ARBA" id="ARBA00022741"/>
    </source>
</evidence>
<dbReference type="Pfam" id="PF13604">
    <property type="entry name" value="AAA_30"/>
    <property type="match status" value="1"/>
</dbReference>
<evidence type="ECO:0000259" key="4">
    <source>
        <dbReference type="Pfam" id="PF14490"/>
    </source>
</evidence>
<dbReference type="CDD" id="cd17933">
    <property type="entry name" value="DEXSc_RecD-like"/>
    <property type="match status" value="1"/>
</dbReference>
<dbReference type="Gene3D" id="3.40.50.300">
    <property type="entry name" value="P-loop containing nucleotide triphosphate hydrolases"/>
    <property type="match status" value="2"/>
</dbReference>
<keyword evidence="5" id="KW-0269">Exonuclease</keyword>
<dbReference type="EMBL" id="LKFS01000063">
    <property type="protein sequence ID" value="RND81211.1"/>
    <property type="molecule type" value="Genomic_DNA"/>
</dbReference>
<evidence type="ECO:0000259" key="3">
    <source>
        <dbReference type="Pfam" id="PF13538"/>
    </source>
</evidence>